<dbReference type="SUPFAM" id="SSF47336">
    <property type="entry name" value="ACP-like"/>
    <property type="match status" value="3"/>
</dbReference>
<evidence type="ECO:0000259" key="7">
    <source>
        <dbReference type="PROSITE" id="PS50075"/>
    </source>
</evidence>
<feature type="transmembrane region" description="Helical" evidence="6">
    <location>
        <begin position="4459"/>
        <end position="4481"/>
    </location>
</feature>
<dbReference type="Pfam" id="PF13193">
    <property type="entry name" value="AMP-binding_C"/>
    <property type="match status" value="2"/>
</dbReference>
<dbReference type="InterPro" id="IPR042099">
    <property type="entry name" value="ANL_N_sf"/>
</dbReference>
<dbReference type="Gene3D" id="3.40.50.12780">
    <property type="entry name" value="N-terminal domain of ligase-like"/>
    <property type="match status" value="4"/>
</dbReference>
<evidence type="ECO:0000256" key="6">
    <source>
        <dbReference type="SAM" id="Phobius"/>
    </source>
</evidence>
<gene>
    <name evidence="8" type="ORF">GRG538_LOCUS6810</name>
</gene>
<feature type="transmembrane region" description="Helical" evidence="6">
    <location>
        <begin position="4200"/>
        <end position="4225"/>
    </location>
</feature>
<dbReference type="FunFam" id="3.40.50.12780:FF:000012">
    <property type="entry name" value="Non-ribosomal peptide synthetase"/>
    <property type="match status" value="1"/>
</dbReference>
<dbReference type="PANTHER" id="PTHR45527:SF10">
    <property type="entry name" value="PYOCHELIN SYNTHASE PCHF"/>
    <property type="match status" value="1"/>
</dbReference>
<dbReference type="NCBIfam" id="NF003417">
    <property type="entry name" value="PRK04813.1"/>
    <property type="match status" value="5"/>
</dbReference>
<dbReference type="Proteomes" id="UP000663872">
    <property type="component" value="Unassembled WGS sequence"/>
</dbReference>
<proteinExistence type="inferred from homology"/>
<dbReference type="GO" id="GO:0005737">
    <property type="term" value="C:cytoplasm"/>
    <property type="evidence" value="ECO:0007669"/>
    <property type="project" value="TreeGrafter"/>
</dbReference>
<dbReference type="Gene3D" id="3.30.559.30">
    <property type="entry name" value="Nonribosomal peptide synthetase, condensation domain"/>
    <property type="match status" value="3"/>
</dbReference>
<dbReference type="InterPro" id="IPR036736">
    <property type="entry name" value="ACP-like_sf"/>
</dbReference>
<keyword evidence="6" id="KW-1133">Transmembrane helix</keyword>
<organism evidence="8 9">
    <name type="scientific">Rotaria socialis</name>
    <dbReference type="NCBI Taxonomy" id="392032"/>
    <lineage>
        <taxon>Eukaryota</taxon>
        <taxon>Metazoa</taxon>
        <taxon>Spiralia</taxon>
        <taxon>Gnathifera</taxon>
        <taxon>Rotifera</taxon>
        <taxon>Eurotatoria</taxon>
        <taxon>Bdelloidea</taxon>
        <taxon>Philodinida</taxon>
        <taxon>Philodinidae</taxon>
        <taxon>Rotaria</taxon>
    </lineage>
</organism>
<dbReference type="Gene3D" id="1.10.1200.10">
    <property type="entry name" value="ACP-like"/>
    <property type="match status" value="3"/>
</dbReference>
<dbReference type="Pfam" id="PF00668">
    <property type="entry name" value="Condensation"/>
    <property type="match status" value="3"/>
</dbReference>
<dbReference type="Gene3D" id="3.40.109.10">
    <property type="entry name" value="NADH Oxidase"/>
    <property type="match status" value="1"/>
</dbReference>
<feature type="domain" description="Carrier" evidence="7">
    <location>
        <begin position="2378"/>
        <end position="2456"/>
    </location>
</feature>
<dbReference type="Pfam" id="PF00550">
    <property type="entry name" value="PP-binding"/>
    <property type="match status" value="1"/>
</dbReference>
<feature type="domain" description="Carrier" evidence="7">
    <location>
        <begin position="3895"/>
        <end position="3970"/>
    </location>
</feature>
<dbReference type="InterPro" id="IPR011004">
    <property type="entry name" value="Trimer_LpxA-like_sf"/>
</dbReference>
<evidence type="ECO:0000256" key="4">
    <source>
        <dbReference type="ARBA" id="ARBA00022598"/>
    </source>
</evidence>
<dbReference type="FunFam" id="3.40.50.980:FF:000001">
    <property type="entry name" value="Non-ribosomal peptide synthetase"/>
    <property type="match status" value="1"/>
</dbReference>
<keyword evidence="6" id="KW-0472">Membrane</keyword>
<dbReference type="PANTHER" id="PTHR45527">
    <property type="entry name" value="NONRIBOSOMAL PEPTIDE SYNTHETASE"/>
    <property type="match status" value="1"/>
</dbReference>
<dbReference type="NCBIfam" id="TIGR01733">
    <property type="entry name" value="AA-adenyl-dom"/>
    <property type="match status" value="1"/>
</dbReference>
<dbReference type="InterPro" id="IPR010071">
    <property type="entry name" value="AA_adenyl_dom"/>
</dbReference>
<dbReference type="SUPFAM" id="SSF51161">
    <property type="entry name" value="Trimeric LpxA-like enzymes"/>
    <property type="match status" value="3"/>
</dbReference>
<keyword evidence="2" id="KW-0596">Phosphopantetheine</keyword>
<evidence type="ECO:0000256" key="3">
    <source>
        <dbReference type="ARBA" id="ARBA00022553"/>
    </source>
</evidence>
<dbReference type="SUPFAM" id="SSF52777">
    <property type="entry name" value="CoA-dependent acyltransferases"/>
    <property type="match status" value="6"/>
</dbReference>
<dbReference type="InterPro" id="IPR057737">
    <property type="entry name" value="Condensation_MtbB-like"/>
</dbReference>
<dbReference type="InterPro" id="IPR020845">
    <property type="entry name" value="AMP-binding_CS"/>
</dbReference>
<dbReference type="PROSITE" id="PS50075">
    <property type="entry name" value="CARRIER"/>
    <property type="match status" value="3"/>
</dbReference>
<dbReference type="Gene3D" id="3.30.300.30">
    <property type="match status" value="4"/>
</dbReference>
<keyword evidence="6" id="KW-0812">Transmembrane</keyword>
<dbReference type="InterPro" id="IPR023213">
    <property type="entry name" value="CAT-like_dom_sf"/>
</dbReference>
<evidence type="ECO:0000313" key="9">
    <source>
        <dbReference type="Proteomes" id="UP000663872"/>
    </source>
</evidence>
<dbReference type="InterPro" id="IPR009081">
    <property type="entry name" value="PP-bd_ACP"/>
</dbReference>
<dbReference type="GO" id="GO:0016874">
    <property type="term" value="F:ligase activity"/>
    <property type="evidence" value="ECO:0007669"/>
    <property type="project" value="UniProtKB-KW"/>
</dbReference>
<evidence type="ECO:0000256" key="1">
    <source>
        <dbReference type="ARBA" id="ARBA00004924"/>
    </source>
</evidence>
<dbReference type="GO" id="GO:0044550">
    <property type="term" value="P:secondary metabolite biosynthetic process"/>
    <property type="evidence" value="ECO:0007669"/>
    <property type="project" value="TreeGrafter"/>
</dbReference>
<dbReference type="InterPro" id="IPR045851">
    <property type="entry name" value="AMP-bd_C_sf"/>
</dbReference>
<dbReference type="CDD" id="cd19535">
    <property type="entry name" value="Cyc_NRPS"/>
    <property type="match status" value="1"/>
</dbReference>
<dbReference type="GO" id="GO:0043041">
    <property type="term" value="P:amino acid activation for nonribosomal peptide biosynthetic process"/>
    <property type="evidence" value="ECO:0007669"/>
    <property type="project" value="TreeGrafter"/>
</dbReference>
<dbReference type="EMBL" id="CAJNYT010000703">
    <property type="protein sequence ID" value="CAF3365254.1"/>
    <property type="molecule type" value="Genomic_DNA"/>
</dbReference>
<accession>A0A817X5U7</accession>
<dbReference type="Gene3D" id="3.30.559.10">
    <property type="entry name" value="Chloramphenicol acetyltransferase-like domain"/>
    <property type="match status" value="3"/>
</dbReference>
<dbReference type="InterPro" id="IPR025110">
    <property type="entry name" value="AMP-bd_C"/>
</dbReference>
<sequence length="4640" mass="530463">MMTANSIVLQASPCSFYFHFEEIIGALYFGGTLVMLPSNGNRDAQYICACIENQQVTVAFFVPLSMKSLYGYVQDSSNNYQPALQSIRRLCSVGDIMEVKAAEIIRHLHSDCKLYNIYGSAECPLITTYHVSNDELFSSNKIDSLSIGQPCPNIDYVIIDKKQHLVCPGEIGELCINSPGLFAGYFERENLMNELKFQVNDAIFYKTGDMVRIDQNHSLHFVKRSILELNLHGKCAREKTVERTTPKTFNGIDKKLNLQYAPSWKSIAELPITLPEEVQQMKFHRISNIVDRAPASSAQARIWLDERIRFNPENPEVAIYNMSFPYRIAPGSSIQIKQLRKALQIIILKHESLRTAIFFDSNDNILMQKIVDATNPNNQLFEFVESQYTSEEELNSIMHDERGNPKHFNVSIGRVCRCRIARHKENFNEDCLQGGDLLVFTIHHSLFDFPSLKVFLSDLSEAYITRRLPSHNEISLRYIDYSHIEREDSMTMASKFWLDALRDCEIDQLLPLPFDRQRTAEEFHTGRGRLISIDFGEELSQSFLTYASAIDTTLERLALTSFYIFLFKLTNGVSDLCVAMNIEARYKLALFQIIGMFVNAIPVRCKINPFSQITQLIYTVNAMLEDTLKHAYFPLQRILAQHPFSSKPAFLDTAFEFQSNSPTNAYGQNSQELLGDANMCTVPFSVNISPHEVVCKYDFFLNVRHCPVTDQMSLIIHSSVDLFEMSTIDKISSRFFLLLKQMLLIKEPGPICELSLILPDETFLIKSINNTQVSFSPFMCIHHQFATRADEQPQKVAVIFDEQSLTYSELLYYAHRLSKRFEDRQSQIICQCVQRSIEMIIGQLAIIFCGAAYCPLSSDNSSLRLATLVKDTGSELVLVQTSTRSSFSEEFNEFLLDITTEIRSMIDLNMNSLLEEVKKCDSSLDDRVCLLFTSGSTGTPKMLQITHRNFAACMVSFAHIDNFHGSEVVIQTARCSFDIHVAQSLGTLILGGSVVLIHEEGQLDLDYLTTTIERHDVTHIMIVPSLLSTLCEHLMISDNFSRLAKLQWIAIGGETIFPKTLSQLAAHLNFQKIRIENSYGPAECTIATFYHRITMNNIEEKRIPIGTPFPNTIIQVLDEFHQPVIPGAEGELFIAGLQRFLGYYRHDELNNQALFSSYYYSGDLVRIDTNGLLYYIGRKDHQIKLKGQRIELGEIERCLLGVSSQVTACIVVKWRDNYLVAYVQSQSIGEEQLRQHCHFHLPPYMVPSIIIILDQFPLTVNGKIDRKQLPSPDFSSTTLSCEVSMDAPRNHVEEKVHALWCQVIKTNIVHIRITANFFTVGGHSLLLTELYYRYQSAFGFDSQTIGITPFLRQATIVEHAKILENIKVNCSDSTTWFPLNINEGIASFAQERIFLDECKRFTNRVAVYNIVSVWYVVSGELSLVRLQESIQSLLIKHKILDTSLFFNSSNSELVQRTNFTQVLLNIENPKTFLNDEELHSIIRRSSTDSNLFDLASGRVFYCELLRNQSSENSSNSIARFMSPGDAFLFAFHHAAVDRTSLSFFFDDLCEIYNCNTSVYTNVNAFQYLDYSVHERTLDTSSSQQFWRSQMNDYDWNRHITLPADRHRLSTDERLGLGSIAEFSFDNELSQRLLAYCSSHQMTLFQLGLAIFTAFLFKLISEQTELCVTCLHANRYKQELSKMIGMFVSTLPYRIPFNATDSFQQLAEKVRDQCLSVLEHSHYPLQHILADSQKQQLSNSFLETAYDLLTVTSDDDKLNFDGTEAKHVSLSEEYEATKFDFMLMGFYNPSPSRNIISFSLICASDLFNQSTVEILARRFSSVTNQLFGSELLSSPSKSLYQLSIMLPEDLKAIEALNCSSHNTKQLLSNNIVERFNQRASMHPQKMAVELDNQSLTYGELLYHAQYLALRLLEKYNIKPGYIICQCMERSISMVIGIMAIEMCGAIYCSLSPDDPQERLQKIIEKTQPHLALFHATTLDKMNLLDTKIQIESFDNTYDLSGGINLDRLSANMITGESIAYAIFTSGSTGTPKAVRIRHQNFISCIDSLVSIGLFSEEDIITQMAQCSFDVHTQEIIGTLIIGATIIMLHPHGTKDLEYLISELRQKQVTYIQMVPAFINFLIDNCQYHDNLVLPTIRTIDIGGEIVYTSLIRKLRPLFDKNTHVYNLYGPAETTVDCTCHYIEIESDGQTVPIGQPLPHCECFLVDQYLQNVIVDQEGELLVGGCSVFAGYLGREDLTSKALVNIDGQLFYRTGDLVRLSKNSLLYYVGRIDYQIKLHGQRIEVAEIEQCVIKAPGQVRGCVVIKYGNHNLVAYVEGSSLKKEKLRGHCRSNLPSFMIPSEFILLDRFPLNANGKIDRSQFPTPNLSVCSTDPAEQHQEPIGELEILIHKLWCELLNCSRISRYENIFSIGGHSLLLMKLYQHYKRSFEFDSHILGIAQFFQHPTLANHAGLIEQATKKQCNDFNSSFKSHRNSGSTLSAPETLVTCDVNSRYNPFPLTNIQQAYLIGRIGVFELGHVSCYGYEEYDCPTLNIERFETALNQIIQRHEALRLIFPSESEQQILEHVPYYRIHIVDLRDQSEEYVYNQLEIERNRLSHQVLPAEKWPLFNFQITLWDYQHLRLHVGFDALLMDWTGYHLMWYELCLLYLNNNTILPTLRFSFRDYILAEQELRKSSRYENDKKYWLNRLKTFPSGPNMPMKTLPSQIENQKFARLSKFIDVHSWNMIRERTIGLKLSPTGVLAAVYAIILARWSQQNHFSLNLPIFNRIPMHPDIDNIIGDFTSVVTLEINLEKSEQTTFVEQVRTIQTQLWEDFDHASFSGVAFINELKRSNHSQEILLPIVLTCVIDATSDDRNKSMFLAEHLFHDPPIYAIAQTPQVFLDNQIYEEIDGRLGIVWDYVDELFPTNMINDMHNAFIDLLHHLASSDESWHQPYKFSLSLSQQEHRFAFNSTKWDTRRQDTLLHELIIEQAERTPHALAVLSSRRTFTYRELMSRVYSMANYLHQQMATHHQFIAILMEKGWEQIVACLAILMCGVAYLPLDIDSPDDRISCLIEESNVKIILTQSNQQRNFDHLSCISVDTFLTEDCYSTTFFVKNQKATDLAYVIYTSGSTGRPKGVMISHESVINTILDINSRLDINDTDRIFALSHLNFDLSVYDIFGALSAGATVVIPDHHDYKNPSHWYELILEHRVTIWNSVPMLMQMLVEFLHDKSSSNQLRHILLSGDWIPISLPKSIKTTFGNDVIITSLGGATEASIWSIAYTLPENIPTEWKSIPYGTPLRNQHYYVYDSDLSDCPEWVTGELYIGGIGLAKGYWKDEKKTNASFITHPHTSERLYRTGDYGRFVPDGYIEFIGRTDFQVKLHGYRIELEDIEYNLQQHPDINQAFVTFDKQSHNLIGYVLPYNHASQQHHYNISENFIKNSNECTGLKSARHNYLNSKTLKKRFYLRRPEQTEELVDTYFARKSYRQFTNQPITILEVEMLLKSIIPLNKPTFPSSPTLCDYDSLSRLLAALTSLILPDRTLPKYRYASARSLYPIQVFVEFSSKIDNIEPGFYYHNPDEHSLENIGEDNYDCSYDHLNNDNGIRFHLVGRQSASLSLYVEESVSALCLLETGYIFGLLEKAALTMGWHFEQVYSVDREKYSPFINLHTNDTHSCFSLNCSVVMDEETMEPKLSDFPSCYLCFRSSYSQNVDKNQWYVLENHTAKLKKLSCYSTKHNLSQHKSLVLTETDAIFMSCQVALFIVSQANQYIEAGKIGHFLMDAGIQKNDTDNNGYNIGMCPIETCSNLCDKSVLNTLDEILTFKPHSKLLHTIFIGKIGEDQKRDKIISSSNKEIHLIQMLQKYLATKLPSYMIPSLFVKLNEIPISSNGKVDRKCLPKPDYSKLRYSDTTSMIISSPLETQIQSIFSRVLGKESPAINVSFGQLGGTSLDAIRIVSIIREEIHENVNIGILLSNPSVHQLAEVINRLPVRKEVSADAMPDPSEEKRIQPKPSVLVETCGILFLACQWLFPFWMTHTLPNMYFLLFVPIFHLISYVAFRLILFGNDQIQNETDNLYSGRYYRWWFLDRLWSINNTYWLQHLLGTQFYNYYLRLCGAKISSHAHIYTTAIDAPWLLEIGDSTYIGSETLLSALSLYDQSYRLQKISIGCNCSIGTRCVLYEGVKMSDGVFIEPMTSITGNILPSAIGLSIESRALAWHHIIYQFICLVCLGYIHLILLNVTLLVYTSYAPLKIALPIYLAFIWLFWSLSGLFVVIALLKFAVGSTKPGQYRINSYYYLHKLWLRQLIISSFQHSIKVLPVYSTLSNYLLRWLGADIEDDVKLAELQPLLYFPSNLLKLNHGVTTFSAVMFVPLELMQSGHCFLDQIVLGQAANLGNYCTIMPGTKLRENKVVGSLTLINKDTKYFDTSKVLLGIPGRSVSFAITNDALYSDNSLSLESPCLFDLFAACMFFFIGKSILIVIYWFLAAPTALFAQITLFCVLQRYRTFNQRILGKFAYSEIVNPITSLINSITDDFDRFIAPFICRTQFLVFLYRALGARIGHDVILSDRQCLTDPQLVTIGDHVRFNTGACIQCHTFEQRVFKVAPVTIHHSSVLMSASLVFPGSTLDGRNRLFPLTLVLKSDRLPYNTHWSGVPAQQIQ</sequence>
<reference evidence="8" key="1">
    <citation type="submission" date="2021-02" db="EMBL/GenBank/DDBJ databases">
        <authorList>
            <person name="Nowell W R."/>
        </authorList>
    </citation>
    <scope>NUCLEOTIDE SEQUENCE</scope>
</reference>
<dbReference type="CDD" id="cd05930">
    <property type="entry name" value="A_NRPS"/>
    <property type="match status" value="2"/>
</dbReference>
<dbReference type="SUPFAM" id="SSF56801">
    <property type="entry name" value="Acetyl-CoA synthetase-like"/>
    <property type="match status" value="4"/>
</dbReference>
<dbReference type="InterPro" id="IPR000415">
    <property type="entry name" value="Nitroreductase-like"/>
</dbReference>
<dbReference type="InterPro" id="IPR000873">
    <property type="entry name" value="AMP-dep_synth/lig_dom"/>
</dbReference>
<protein>
    <recommendedName>
        <fullName evidence="7">Carrier domain-containing protein</fullName>
    </recommendedName>
</protein>
<dbReference type="Pfam" id="PF00501">
    <property type="entry name" value="AMP-binding"/>
    <property type="match status" value="4"/>
</dbReference>
<comment type="caution">
    <text evidence="8">The sequence shown here is derived from an EMBL/GenBank/DDBJ whole genome shotgun (WGS) entry which is preliminary data.</text>
</comment>
<feature type="transmembrane region" description="Helical" evidence="6">
    <location>
        <begin position="4021"/>
        <end position="4043"/>
    </location>
</feature>
<evidence type="ECO:0000313" key="8">
    <source>
        <dbReference type="EMBL" id="CAF3365254.1"/>
    </source>
</evidence>
<dbReference type="InterPro" id="IPR001242">
    <property type="entry name" value="Condensation_dom"/>
</dbReference>
<comment type="pathway">
    <text evidence="1">Siderophore biosynthesis.</text>
</comment>
<evidence type="ECO:0000256" key="2">
    <source>
        <dbReference type="ARBA" id="ARBA00022450"/>
    </source>
</evidence>
<dbReference type="FunFam" id="3.30.559.10:FF:000023">
    <property type="entry name" value="Non-ribosomal peptide synthetase"/>
    <property type="match status" value="1"/>
</dbReference>
<evidence type="ECO:0000256" key="5">
    <source>
        <dbReference type="ARBA" id="ARBA00029454"/>
    </source>
</evidence>
<keyword evidence="3" id="KW-0597">Phosphoprotein</keyword>
<comment type="similarity">
    <text evidence="5">Belongs to the NRP synthetase family.</text>
</comment>
<dbReference type="GO" id="GO:0016491">
    <property type="term" value="F:oxidoreductase activity"/>
    <property type="evidence" value="ECO:0007669"/>
    <property type="project" value="InterPro"/>
</dbReference>
<feature type="domain" description="Carrier" evidence="7">
    <location>
        <begin position="1287"/>
        <end position="1367"/>
    </location>
</feature>
<name>A0A817X5U7_9BILA</name>
<dbReference type="Gene3D" id="2.160.10.10">
    <property type="entry name" value="Hexapeptide repeat proteins"/>
    <property type="match status" value="1"/>
</dbReference>
<feature type="transmembrane region" description="Helical" evidence="6">
    <location>
        <begin position="4237"/>
        <end position="4262"/>
    </location>
</feature>
<keyword evidence="4" id="KW-0436">Ligase</keyword>
<dbReference type="GO" id="GO:0031177">
    <property type="term" value="F:phosphopantetheine binding"/>
    <property type="evidence" value="ECO:0007669"/>
    <property type="project" value="TreeGrafter"/>
</dbReference>
<dbReference type="PROSITE" id="PS00455">
    <property type="entry name" value="AMP_BINDING"/>
    <property type="match status" value="2"/>
</dbReference>